<evidence type="ECO:0000313" key="3">
    <source>
        <dbReference type="Proteomes" id="UP000800082"/>
    </source>
</evidence>
<evidence type="ECO:0000256" key="1">
    <source>
        <dbReference type="SAM" id="Phobius"/>
    </source>
</evidence>
<proteinExistence type="predicted"/>
<feature type="transmembrane region" description="Helical" evidence="1">
    <location>
        <begin position="101"/>
        <end position="122"/>
    </location>
</feature>
<feature type="transmembrane region" description="Helical" evidence="1">
    <location>
        <begin position="178"/>
        <end position="207"/>
    </location>
</feature>
<keyword evidence="1" id="KW-0472">Membrane</keyword>
<evidence type="ECO:0008006" key="4">
    <source>
        <dbReference type="Google" id="ProtNLM"/>
    </source>
</evidence>
<accession>A0A6A5RTB0</accession>
<dbReference type="RefSeq" id="XP_033451889.1">
    <property type="nucleotide sequence ID" value="XM_033588389.1"/>
</dbReference>
<feature type="transmembrane region" description="Helical" evidence="1">
    <location>
        <begin position="134"/>
        <end position="158"/>
    </location>
</feature>
<dbReference type="Proteomes" id="UP000800082">
    <property type="component" value="Unassembled WGS sequence"/>
</dbReference>
<evidence type="ECO:0000313" key="2">
    <source>
        <dbReference type="EMBL" id="KAF1931641.1"/>
    </source>
</evidence>
<dbReference type="EMBL" id="ML978960">
    <property type="protein sequence ID" value="KAF1931641.1"/>
    <property type="molecule type" value="Genomic_DNA"/>
</dbReference>
<name>A0A6A5RTB0_9PLEO</name>
<feature type="transmembrane region" description="Helical" evidence="1">
    <location>
        <begin position="219"/>
        <end position="239"/>
    </location>
</feature>
<dbReference type="AlphaFoldDB" id="A0A6A5RTB0"/>
<keyword evidence="1" id="KW-0812">Transmembrane</keyword>
<feature type="transmembrane region" description="Helical" evidence="1">
    <location>
        <begin position="61"/>
        <end position="81"/>
    </location>
</feature>
<dbReference type="OrthoDB" id="3783050at2759"/>
<keyword evidence="1" id="KW-1133">Transmembrane helix</keyword>
<keyword evidence="3" id="KW-1185">Reference proteome</keyword>
<reference evidence="2" key="1">
    <citation type="journal article" date="2020" name="Stud. Mycol.">
        <title>101 Dothideomycetes genomes: a test case for predicting lifestyles and emergence of pathogens.</title>
        <authorList>
            <person name="Haridas S."/>
            <person name="Albert R."/>
            <person name="Binder M."/>
            <person name="Bloem J."/>
            <person name="Labutti K."/>
            <person name="Salamov A."/>
            <person name="Andreopoulos B."/>
            <person name="Baker S."/>
            <person name="Barry K."/>
            <person name="Bills G."/>
            <person name="Bluhm B."/>
            <person name="Cannon C."/>
            <person name="Castanera R."/>
            <person name="Culley D."/>
            <person name="Daum C."/>
            <person name="Ezra D."/>
            <person name="Gonzalez J."/>
            <person name="Henrissat B."/>
            <person name="Kuo A."/>
            <person name="Liang C."/>
            <person name="Lipzen A."/>
            <person name="Lutzoni F."/>
            <person name="Magnuson J."/>
            <person name="Mondo S."/>
            <person name="Nolan M."/>
            <person name="Ohm R."/>
            <person name="Pangilinan J."/>
            <person name="Park H.-J."/>
            <person name="Ramirez L."/>
            <person name="Alfaro M."/>
            <person name="Sun H."/>
            <person name="Tritt A."/>
            <person name="Yoshinaga Y."/>
            <person name="Zwiers L.-H."/>
            <person name="Turgeon B."/>
            <person name="Goodwin S."/>
            <person name="Spatafora J."/>
            <person name="Crous P."/>
            <person name="Grigoriev I."/>
        </authorList>
    </citation>
    <scope>NUCLEOTIDE SEQUENCE</scope>
    <source>
        <strain evidence="2">CBS 183.55</strain>
    </source>
</reference>
<gene>
    <name evidence="2" type="ORF">M421DRAFT_2288</name>
</gene>
<feature type="transmembrane region" description="Helical" evidence="1">
    <location>
        <begin position="259"/>
        <end position="279"/>
    </location>
</feature>
<organism evidence="2 3">
    <name type="scientific">Didymella exigua CBS 183.55</name>
    <dbReference type="NCBI Taxonomy" id="1150837"/>
    <lineage>
        <taxon>Eukaryota</taxon>
        <taxon>Fungi</taxon>
        <taxon>Dikarya</taxon>
        <taxon>Ascomycota</taxon>
        <taxon>Pezizomycotina</taxon>
        <taxon>Dothideomycetes</taxon>
        <taxon>Pleosporomycetidae</taxon>
        <taxon>Pleosporales</taxon>
        <taxon>Pleosporineae</taxon>
        <taxon>Didymellaceae</taxon>
        <taxon>Didymella</taxon>
    </lineage>
</organism>
<sequence length="310" mass="34361">MARGYVSSSSRSRCFDSYWRYRPEAIADYAHAVVFLAVFLGILVTLCVVRKRAGAGKRLIGLAYIGALSLVAIQYAFQFIMRTLSACEVLNDNRSAFNTSIAGLVLSWISTMLLLYVVFYLLNMMLRKQLGQNLSVLRVVFGIDLFILGVLLFTYTVMLCQYYYELGRNDYFNPGVNIAAAIYISLAFDALHVLSIIGSGALSVLAVKSLRQRSMAQSSLLAWVALLHFSLLVSAVWSLTATAIQVGGGLYYGEIAYTVMSWISSTFYALAFVIIIVIARNPVWGSTADTVQQQYAYHQEDPVFDGAQRA</sequence>
<feature type="transmembrane region" description="Helical" evidence="1">
    <location>
        <begin position="29"/>
        <end position="49"/>
    </location>
</feature>
<protein>
    <recommendedName>
        <fullName evidence="4">Integral membrane protein</fullName>
    </recommendedName>
</protein>
<dbReference type="GeneID" id="54346036"/>